<dbReference type="EMBL" id="JACIEV010000005">
    <property type="protein sequence ID" value="MBB4154181.1"/>
    <property type="molecule type" value="Genomic_DNA"/>
</dbReference>
<keyword evidence="2" id="KW-1185">Reference proteome</keyword>
<dbReference type="AlphaFoldDB" id="A0A840FBV7"/>
<proteinExistence type="predicted"/>
<reference evidence="1 2" key="1">
    <citation type="submission" date="2020-08" db="EMBL/GenBank/DDBJ databases">
        <title>Genomic Encyclopedia of Type Strains, Phase IV (KMG-IV): sequencing the most valuable type-strain genomes for metagenomic binning, comparative biology and taxonomic classification.</title>
        <authorList>
            <person name="Goeker M."/>
        </authorList>
    </citation>
    <scope>NUCLEOTIDE SEQUENCE [LARGE SCALE GENOMIC DNA]</scope>
    <source>
        <strain evidence="1 2">YC6723</strain>
    </source>
</reference>
<dbReference type="RefSeq" id="WP_183984454.1">
    <property type="nucleotide sequence ID" value="NZ_JACIEV010000005.1"/>
</dbReference>
<evidence type="ECO:0000313" key="1">
    <source>
        <dbReference type="EMBL" id="MBB4154181.1"/>
    </source>
</evidence>
<comment type="caution">
    <text evidence="1">The sequence shown here is derived from an EMBL/GenBank/DDBJ whole genome shotgun (WGS) entry which is preliminary data.</text>
</comment>
<name>A0A840FBV7_9SPHN</name>
<sequence length="200" mass="21407">MSVEIPWARIASAAIRQRLFTGTQEGALGGPDLAIPRMGDRFAIDVETAQLRQDAQGRALIAALTVAAALDARMVVHEPDLPRPSSAGPTVRVAGGGQAGSTLRIRGARKGAVIVTRKYLTIVHGGKGYLHMVTADVRVGADGTAALPLWPMLRFLTADDEAVAIDRPFIEGRLLGFDGKGAKWVRNRIDPFTFSIEERA</sequence>
<protein>
    <submittedName>
        <fullName evidence="1">Uncharacterized protein</fullName>
    </submittedName>
</protein>
<dbReference type="Proteomes" id="UP000529795">
    <property type="component" value="Unassembled WGS sequence"/>
</dbReference>
<organism evidence="1 2">
    <name type="scientific">Sphingomonas jinjuensis</name>
    <dbReference type="NCBI Taxonomy" id="535907"/>
    <lineage>
        <taxon>Bacteria</taxon>
        <taxon>Pseudomonadati</taxon>
        <taxon>Pseudomonadota</taxon>
        <taxon>Alphaproteobacteria</taxon>
        <taxon>Sphingomonadales</taxon>
        <taxon>Sphingomonadaceae</taxon>
        <taxon>Sphingomonas</taxon>
    </lineage>
</organism>
<evidence type="ECO:0000313" key="2">
    <source>
        <dbReference type="Proteomes" id="UP000529795"/>
    </source>
</evidence>
<accession>A0A840FBV7</accession>
<gene>
    <name evidence="1" type="ORF">GGQ80_002091</name>
</gene>